<keyword evidence="1" id="KW-0732">Signal</keyword>
<evidence type="ECO:0000313" key="3">
    <source>
        <dbReference type="Proteomes" id="UP000542353"/>
    </source>
</evidence>
<reference evidence="2 3" key="1">
    <citation type="submission" date="2020-08" db="EMBL/GenBank/DDBJ databases">
        <title>Genomic Encyclopedia of Type Strains, Phase IV (KMG-IV): sequencing the most valuable type-strain genomes for metagenomic binning, comparative biology and taxonomic classification.</title>
        <authorList>
            <person name="Goeker M."/>
        </authorList>
    </citation>
    <scope>NUCLEOTIDE SEQUENCE [LARGE SCALE GENOMIC DNA]</scope>
    <source>
        <strain evidence="2 3">DSM 12706</strain>
    </source>
</reference>
<sequence>MRPFNPATLLLLVVTLGGCAGPGNMTFTDDRGTGNQPFPANYRSELLAFFRTYLTNPVGVRDAMMAEPVQRSVAGRQRYVSCLRFNARQSDGAYIGVRERAVVYVDARLDRVLEEPGDACAGVNYLPFPELEKMAR</sequence>
<dbReference type="EMBL" id="JACHIH010000015">
    <property type="protein sequence ID" value="MBB5047858.1"/>
    <property type="molecule type" value="Genomic_DNA"/>
</dbReference>
<comment type="caution">
    <text evidence="2">The sequence shown here is derived from an EMBL/GenBank/DDBJ whole genome shotgun (WGS) entry which is preliminary data.</text>
</comment>
<dbReference type="PROSITE" id="PS51257">
    <property type="entry name" value="PROKAR_LIPOPROTEIN"/>
    <property type="match status" value="1"/>
</dbReference>
<gene>
    <name evidence="2" type="ORF">HNR60_002615</name>
</gene>
<dbReference type="AlphaFoldDB" id="A0A7W7Z4H3"/>
<dbReference type="Proteomes" id="UP000542353">
    <property type="component" value="Unassembled WGS sequence"/>
</dbReference>
<evidence type="ECO:0000256" key="1">
    <source>
        <dbReference type="SAM" id="SignalP"/>
    </source>
</evidence>
<evidence type="ECO:0000313" key="2">
    <source>
        <dbReference type="EMBL" id="MBB5047858.1"/>
    </source>
</evidence>
<feature type="signal peptide" evidence="1">
    <location>
        <begin position="1"/>
        <end position="20"/>
    </location>
</feature>
<accession>A0A7W7Z4H3</accession>
<name>A0A7W7Z4H3_9BRAD</name>
<proteinExistence type="predicted"/>
<protein>
    <submittedName>
        <fullName evidence="2">Uncharacterized protein</fullName>
    </submittedName>
</protein>
<keyword evidence="3" id="KW-1185">Reference proteome</keyword>
<feature type="chain" id="PRO_5030708807" evidence="1">
    <location>
        <begin position="21"/>
        <end position="136"/>
    </location>
</feature>
<organism evidence="2 3">
    <name type="scientific">Rhodopseudomonas rhenobacensis</name>
    <dbReference type="NCBI Taxonomy" id="87461"/>
    <lineage>
        <taxon>Bacteria</taxon>
        <taxon>Pseudomonadati</taxon>
        <taxon>Pseudomonadota</taxon>
        <taxon>Alphaproteobacteria</taxon>
        <taxon>Hyphomicrobiales</taxon>
        <taxon>Nitrobacteraceae</taxon>
        <taxon>Rhodopseudomonas</taxon>
    </lineage>
</organism>
<dbReference type="RefSeq" id="WP_184258106.1">
    <property type="nucleotide sequence ID" value="NZ_JACHIH010000015.1"/>
</dbReference>